<evidence type="ECO:0000259" key="9">
    <source>
        <dbReference type="PROSITE" id="PS51194"/>
    </source>
</evidence>
<proteinExistence type="inferred from homology"/>
<organism evidence="10 11">
    <name type="scientific">Diaphorobacter ruginosibacter</name>
    <dbReference type="NCBI Taxonomy" id="1715720"/>
    <lineage>
        <taxon>Bacteria</taxon>
        <taxon>Pseudomonadati</taxon>
        <taxon>Pseudomonadota</taxon>
        <taxon>Betaproteobacteria</taxon>
        <taxon>Burkholderiales</taxon>
        <taxon>Comamonadaceae</taxon>
        <taxon>Diaphorobacter</taxon>
    </lineage>
</organism>
<dbReference type="GO" id="GO:0003676">
    <property type="term" value="F:nucleic acid binding"/>
    <property type="evidence" value="ECO:0007669"/>
    <property type="project" value="InterPro"/>
</dbReference>
<dbReference type="SMART" id="SM00487">
    <property type="entry name" value="DEXDc"/>
    <property type="match status" value="1"/>
</dbReference>
<evidence type="ECO:0000259" key="8">
    <source>
        <dbReference type="PROSITE" id="PS51192"/>
    </source>
</evidence>
<feature type="domain" description="Helicase ATP-binding" evidence="8">
    <location>
        <begin position="32"/>
        <end position="214"/>
    </location>
</feature>
<dbReference type="InterPro" id="IPR014001">
    <property type="entry name" value="Helicase_ATP-bd"/>
</dbReference>
<dbReference type="KEGG" id="drg:H9K76_09150"/>
<keyword evidence="1 6" id="KW-0547">Nucleotide-binding</keyword>
<dbReference type="GO" id="GO:0016787">
    <property type="term" value="F:hydrolase activity"/>
    <property type="evidence" value="ECO:0007669"/>
    <property type="project" value="UniProtKB-KW"/>
</dbReference>
<evidence type="ECO:0000256" key="4">
    <source>
        <dbReference type="ARBA" id="ARBA00022840"/>
    </source>
</evidence>
<evidence type="ECO:0000256" key="2">
    <source>
        <dbReference type="ARBA" id="ARBA00022801"/>
    </source>
</evidence>
<dbReference type="PROSITE" id="PS00039">
    <property type="entry name" value="DEAD_ATP_HELICASE"/>
    <property type="match status" value="1"/>
</dbReference>
<dbReference type="InterPro" id="IPR011545">
    <property type="entry name" value="DEAD/DEAH_box_helicase_dom"/>
</dbReference>
<accession>A0A7G9RTL7</accession>
<evidence type="ECO:0000256" key="5">
    <source>
        <dbReference type="ARBA" id="ARBA00038437"/>
    </source>
</evidence>
<protein>
    <submittedName>
        <fullName evidence="10">DEAD/DEAH box helicase</fullName>
    </submittedName>
</protein>
<dbReference type="InterPro" id="IPR027417">
    <property type="entry name" value="P-loop_NTPase"/>
</dbReference>
<dbReference type="InterPro" id="IPR000629">
    <property type="entry name" value="RNA-helicase_DEAD-box_CS"/>
</dbReference>
<dbReference type="Pfam" id="PF00270">
    <property type="entry name" value="DEAD"/>
    <property type="match status" value="1"/>
</dbReference>
<dbReference type="GO" id="GO:0005524">
    <property type="term" value="F:ATP binding"/>
    <property type="evidence" value="ECO:0007669"/>
    <property type="project" value="UniProtKB-KW"/>
</dbReference>
<dbReference type="AlphaFoldDB" id="A0A7G9RTL7"/>
<dbReference type="SMART" id="SM00490">
    <property type="entry name" value="HELICc"/>
    <property type="match status" value="1"/>
</dbReference>
<dbReference type="Proteomes" id="UP000515811">
    <property type="component" value="Chromosome"/>
</dbReference>
<dbReference type="CDD" id="cd18787">
    <property type="entry name" value="SF2_C_DEAD"/>
    <property type="match status" value="1"/>
</dbReference>
<dbReference type="Pfam" id="PF00271">
    <property type="entry name" value="Helicase_C"/>
    <property type="match status" value="1"/>
</dbReference>
<evidence type="ECO:0000256" key="3">
    <source>
        <dbReference type="ARBA" id="ARBA00022806"/>
    </source>
</evidence>
<dbReference type="InterPro" id="IPR044742">
    <property type="entry name" value="DEAD/DEAH_RhlB"/>
</dbReference>
<dbReference type="SUPFAM" id="SSF52540">
    <property type="entry name" value="P-loop containing nucleoside triphosphate hydrolases"/>
    <property type="match status" value="1"/>
</dbReference>
<keyword evidence="4 6" id="KW-0067">ATP-binding</keyword>
<dbReference type="PANTHER" id="PTHR47959">
    <property type="entry name" value="ATP-DEPENDENT RNA HELICASE RHLE-RELATED"/>
    <property type="match status" value="1"/>
</dbReference>
<feature type="compositionally biased region" description="Basic residues" evidence="7">
    <location>
        <begin position="404"/>
        <end position="413"/>
    </location>
</feature>
<dbReference type="PANTHER" id="PTHR47959:SF13">
    <property type="entry name" value="ATP-DEPENDENT RNA HELICASE RHLE"/>
    <property type="match status" value="1"/>
</dbReference>
<dbReference type="Gene3D" id="3.40.50.300">
    <property type="entry name" value="P-loop containing nucleotide triphosphate hydrolases"/>
    <property type="match status" value="2"/>
</dbReference>
<comment type="similarity">
    <text evidence="5 6">Belongs to the DEAD box helicase family.</text>
</comment>
<sequence>MSFLASGLAPSLAQAAQSRGLIAPTAIQQQAIPVVLQGRDLLASAPTGSGKTAAYVLPLLQAWMLGDAAAQRGGAKETQVLILVPTRELAAQVAELIYEVGVSLGRRPKVAVLTGGVSINPQLMALRGGADVVIATPGRLLDVVEHSRLRFTSLRTLVLDEADRLMDQGFAEELDRVLALIPATAGRQTLLLSATFPPAVQSLAANLLRPDHARVEIADTHQEDATIEQRAYLLDTDKRTALLHELVKQYPGQRMLVFVASRYSAEHVANKLYDRNINATAFHGDLSQGARRLVLEQFQNSQWQVLITTDLAARGIHVDALPLVVNYDLPRSPTDYTHRIGRTGRAGLSGVAISFVTPATEAHWRLIAKRNALDVQLQTLPQYPVTESAPERQPHEDGNNGGVKGKRMSKKDKLRAARAAEEEQAEGGARKAEGDSSKDFRTRGR</sequence>
<feature type="compositionally biased region" description="Basic and acidic residues" evidence="7">
    <location>
        <begin position="428"/>
        <end position="445"/>
    </location>
</feature>
<evidence type="ECO:0000313" key="11">
    <source>
        <dbReference type="Proteomes" id="UP000515811"/>
    </source>
</evidence>
<gene>
    <name evidence="10" type="ORF">H9K76_09150</name>
</gene>
<feature type="domain" description="Helicase C-terminal" evidence="9">
    <location>
        <begin position="238"/>
        <end position="391"/>
    </location>
</feature>
<dbReference type="EMBL" id="CP060714">
    <property type="protein sequence ID" value="QNN58942.1"/>
    <property type="molecule type" value="Genomic_DNA"/>
</dbReference>
<evidence type="ECO:0000256" key="1">
    <source>
        <dbReference type="ARBA" id="ARBA00022741"/>
    </source>
</evidence>
<keyword evidence="3 6" id="KW-0347">Helicase</keyword>
<name>A0A7G9RTL7_9BURK</name>
<evidence type="ECO:0000256" key="6">
    <source>
        <dbReference type="RuleBase" id="RU000492"/>
    </source>
</evidence>
<dbReference type="PROSITE" id="PS51192">
    <property type="entry name" value="HELICASE_ATP_BIND_1"/>
    <property type="match status" value="1"/>
</dbReference>
<reference evidence="10 11" key="1">
    <citation type="submission" date="2020-08" db="EMBL/GenBank/DDBJ databases">
        <title>Genome sequence of Diaphorobacter ruginosibacter DSM 27467T.</title>
        <authorList>
            <person name="Hyun D.-W."/>
            <person name="Bae J.-W."/>
        </authorList>
    </citation>
    <scope>NUCLEOTIDE SEQUENCE [LARGE SCALE GENOMIC DNA]</scope>
    <source>
        <strain evidence="10 11">DSM 27467</strain>
    </source>
</reference>
<evidence type="ECO:0000256" key="7">
    <source>
        <dbReference type="SAM" id="MobiDB-lite"/>
    </source>
</evidence>
<keyword evidence="2 6" id="KW-0378">Hydrolase</keyword>
<dbReference type="InterPro" id="IPR050079">
    <property type="entry name" value="DEAD_box_RNA_helicase"/>
</dbReference>
<dbReference type="GO" id="GO:0005829">
    <property type="term" value="C:cytosol"/>
    <property type="evidence" value="ECO:0007669"/>
    <property type="project" value="TreeGrafter"/>
</dbReference>
<evidence type="ECO:0000313" key="10">
    <source>
        <dbReference type="EMBL" id="QNN58942.1"/>
    </source>
</evidence>
<dbReference type="RefSeq" id="WP_187599738.1">
    <property type="nucleotide sequence ID" value="NZ_CP060714.1"/>
</dbReference>
<dbReference type="CDD" id="cd00268">
    <property type="entry name" value="DEADc"/>
    <property type="match status" value="1"/>
</dbReference>
<dbReference type="PROSITE" id="PS51194">
    <property type="entry name" value="HELICASE_CTER"/>
    <property type="match status" value="1"/>
</dbReference>
<feature type="compositionally biased region" description="Basic and acidic residues" evidence="7">
    <location>
        <begin position="389"/>
        <end position="398"/>
    </location>
</feature>
<dbReference type="InterPro" id="IPR001650">
    <property type="entry name" value="Helicase_C-like"/>
</dbReference>
<keyword evidence="11" id="KW-1185">Reference proteome</keyword>
<dbReference type="GO" id="GO:0003724">
    <property type="term" value="F:RNA helicase activity"/>
    <property type="evidence" value="ECO:0007669"/>
    <property type="project" value="TreeGrafter"/>
</dbReference>
<feature type="region of interest" description="Disordered" evidence="7">
    <location>
        <begin position="385"/>
        <end position="445"/>
    </location>
</feature>